<dbReference type="GO" id="GO:0004252">
    <property type="term" value="F:serine-type endopeptidase activity"/>
    <property type="evidence" value="ECO:0007669"/>
    <property type="project" value="InterPro"/>
</dbReference>
<dbReference type="Proteomes" id="UP000838756">
    <property type="component" value="Unassembled WGS sequence"/>
</dbReference>
<evidence type="ECO:0000313" key="5">
    <source>
        <dbReference type="Proteomes" id="UP000838756"/>
    </source>
</evidence>
<reference evidence="4" key="1">
    <citation type="submission" date="2022-03" db="EMBL/GenBank/DDBJ databases">
        <authorList>
            <person name="Lindestad O."/>
        </authorList>
    </citation>
    <scope>NUCLEOTIDE SEQUENCE</scope>
</reference>
<evidence type="ECO:0000259" key="3">
    <source>
        <dbReference type="PROSITE" id="PS50240"/>
    </source>
</evidence>
<dbReference type="InterPro" id="IPR009003">
    <property type="entry name" value="Peptidase_S1_PA"/>
</dbReference>
<gene>
    <name evidence="4" type="primary">jg15265</name>
    <name evidence="4" type="ORF">PAEG_LOCUS5987</name>
</gene>
<evidence type="ECO:0000256" key="1">
    <source>
        <dbReference type="ARBA" id="ARBA00023157"/>
    </source>
</evidence>
<dbReference type="PROSITE" id="PS50240">
    <property type="entry name" value="TRYPSIN_DOM"/>
    <property type="match status" value="1"/>
</dbReference>
<dbReference type="InterPro" id="IPR051487">
    <property type="entry name" value="Ser/Thr_Proteases_Immune/Dev"/>
</dbReference>
<evidence type="ECO:0000313" key="4">
    <source>
        <dbReference type="EMBL" id="CAH2218140.1"/>
    </source>
</evidence>
<feature type="domain" description="Peptidase S1" evidence="3">
    <location>
        <begin position="15"/>
        <end position="232"/>
    </location>
</feature>
<dbReference type="AlphaFoldDB" id="A0A8S4QXD0"/>
<dbReference type="PANTHER" id="PTHR24256">
    <property type="entry name" value="TRYPTASE-RELATED"/>
    <property type="match status" value="1"/>
</dbReference>
<dbReference type="Pfam" id="PF00089">
    <property type="entry name" value="Trypsin"/>
    <property type="match status" value="1"/>
</dbReference>
<sequence>MTMDPPRCGKSNPEGYPRALRPKLRSVLLGEYPWRARIYHFQDPNTPLCAATFINREGRTLMTAASCVAGLNPNSLRVLFEEDPNNYDPINVLKVDVHEFYDRDINVNNIALLSLESVPDWVRPACLPIRRVLHGTACVAVSSEDYFINQVVPLQRKCDENNKPLDGSLMCAASYKGDYAPQFGGGMFCLDEQSKHEVYTLYGVYLYSVRGGMAAINTNVNHFAEWIAKKTTEHRRMHRNYQ</sequence>
<dbReference type="Gene3D" id="2.40.10.10">
    <property type="entry name" value="Trypsin-like serine proteases"/>
    <property type="match status" value="1"/>
</dbReference>
<dbReference type="GO" id="GO:0006508">
    <property type="term" value="P:proteolysis"/>
    <property type="evidence" value="ECO:0007669"/>
    <property type="project" value="InterPro"/>
</dbReference>
<accession>A0A8S4QXD0</accession>
<protein>
    <submittedName>
        <fullName evidence="4">Jg15265 protein</fullName>
    </submittedName>
</protein>
<dbReference type="InterPro" id="IPR001254">
    <property type="entry name" value="Trypsin_dom"/>
</dbReference>
<name>A0A8S4QXD0_9NEOP</name>
<dbReference type="SMART" id="SM00020">
    <property type="entry name" value="Tryp_SPc"/>
    <property type="match status" value="1"/>
</dbReference>
<evidence type="ECO:0000256" key="2">
    <source>
        <dbReference type="ARBA" id="ARBA00024195"/>
    </source>
</evidence>
<proteinExistence type="inferred from homology"/>
<organism evidence="4 5">
    <name type="scientific">Pararge aegeria aegeria</name>
    <dbReference type="NCBI Taxonomy" id="348720"/>
    <lineage>
        <taxon>Eukaryota</taxon>
        <taxon>Metazoa</taxon>
        <taxon>Ecdysozoa</taxon>
        <taxon>Arthropoda</taxon>
        <taxon>Hexapoda</taxon>
        <taxon>Insecta</taxon>
        <taxon>Pterygota</taxon>
        <taxon>Neoptera</taxon>
        <taxon>Endopterygota</taxon>
        <taxon>Lepidoptera</taxon>
        <taxon>Glossata</taxon>
        <taxon>Ditrysia</taxon>
        <taxon>Papilionoidea</taxon>
        <taxon>Nymphalidae</taxon>
        <taxon>Satyrinae</taxon>
        <taxon>Satyrini</taxon>
        <taxon>Parargina</taxon>
        <taxon>Pararge</taxon>
    </lineage>
</organism>
<dbReference type="EMBL" id="CAKXAJ010019103">
    <property type="protein sequence ID" value="CAH2218140.1"/>
    <property type="molecule type" value="Genomic_DNA"/>
</dbReference>
<dbReference type="SUPFAM" id="SSF50494">
    <property type="entry name" value="Trypsin-like serine proteases"/>
    <property type="match status" value="1"/>
</dbReference>
<dbReference type="InterPro" id="IPR043504">
    <property type="entry name" value="Peptidase_S1_PA_chymotrypsin"/>
</dbReference>
<keyword evidence="5" id="KW-1185">Reference proteome</keyword>
<comment type="similarity">
    <text evidence="2">Belongs to the peptidase S1 family. CLIP subfamily.</text>
</comment>
<dbReference type="OrthoDB" id="7435795at2759"/>
<keyword evidence="1" id="KW-1015">Disulfide bond</keyword>
<comment type="caution">
    <text evidence="4">The sequence shown here is derived from an EMBL/GenBank/DDBJ whole genome shotgun (WGS) entry which is preliminary data.</text>
</comment>